<name>A0A9D9D4Z3_9BACL</name>
<keyword evidence="1" id="KW-0812">Transmembrane</keyword>
<gene>
    <name evidence="3" type="ORF">IAC78_00310</name>
</gene>
<feature type="transmembrane region" description="Helical" evidence="1">
    <location>
        <begin position="171"/>
        <end position="193"/>
    </location>
</feature>
<protein>
    <submittedName>
        <fullName evidence="3">DUF1624 domain-containing protein</fullName>
    </submittedName>
</protein>
<feature type="transmembrane region" description="Helical" evidence="1">
    <location>
        <begin position="21"/>
        <end position="37"/>
    </location>
</feature>
<organism evidence="3 4">
    <name type="scientific">Candidatus Scatoplasma merdavium</name>
    <dbReference type="NCBI Taxonomy" id="2840932"/>
    <lineage>
        <taxon>Bacteria</taxon>
        <taxon>Bacillati</taxon>
        <taxon>Bacillota</taxon>
        <taxon>Bacilli</taxon>
        <taxon>Bacillales</taxon>
        <taxon>Candidatus Scatoplasma</taxon>
    </lineage>
</organism>
<dbReference type="Proteomes" id="UP000823629">
    <property type="component" value="Unassembled WGS sequence"/>
</dbReference>
<feature type="transmembrane region" description="Helical" evidence="1">
    <location>
        <begin position="273"/>
        <end position="294"/>
    </location>
</feature>
<keyword evidence="1" id="KW-1133">Transmembrane helix</keyword>
<proteinExistence type="predicted"/>
<feature type="transmembrane region" description="Helical" evidence="1">
    <location>
        <begin position="225"/>
        <end position="243"/>
    </location>
</feature>
<feature type="transmembrane region" description="Helical" evidence="1">
    <location>
        <begin position="73"/>
        <end position="93"/>
    </location>
</feature>
<dbReference type="Pfam" id="PF07786">
    <property type="entry name" value="HGSNAT_cat"/>
    <property type="match status" value="1"/>
</dbReference>
<evidence type="ECO:0000256" key="1">
    <source>
        <dbReference type="SAM" id="Phobius"/>
    </source>
</evidence>
<dbReference type="AlphaFoldDB" id="A0A9D9D4Z3"/>
<feature type="domain" description="Heparan-alpha-glucosaminide N-acetyltransferase catalytic" evidence="2">
    <location>
        <begin position="62"/>
        <end position="280"/>
    </location>
</feature>
<evidence type="ECO:0000313" key="4">
    <source>
        <dbReference type="Proteomes" id="UP000823629"/>
    </source>
</evidence>
<keyword evidence="1" id="KW-0472">Membrane</keyword>
<evidence type="ECO:0000259" key="2">
    <source>
        <dbReference type="Pfam" id="PF07786"/>
    </source>
</evidence>
<dbReference type="EMBL" id="JADING010000008">
    <property type="protein sequence ID" value="MBO8413914.1"/>
    <property type="molecule type" value="Genomic_DNA"/>
</dbReference>
<accession>A0A9D9D4Z3</accession>
<reference evidence="3" key="2">
    <citation type="journal article" date="2021" name="PeerJ">
        <title>Extensive microbial diversity within the chicken gut microbiome revealed by metagenomics and culture.</title>
        <authorList>
            <person name="Gilroy R."/>
            <person name="Ravi A."/>
            <person name="Getino M."/>
            <person name="Pursley I."/>
            <person name="Horton D.L."/>
            <person name="Alikhan N.F."/>
            <person name="Baker D."/>
            <person name="Gharbi K."/>
            <person name="Hall N."/>
            <person name="Watson M."/>
            <person name="Adriaenssens E.M."/>
            <person name="Foster-Nyarko E."/>
            <person name="Jarju S."/>
            <person name="Secka A."/>
            <person name="Antonio M."/>
            <person name="Oren A."/>
            <person name="Chaudhuri R.R."/>
            <person name="La Ragione R."/>
            <person name="Hildebrand F."/>
            <person name="Pallen M.J."/>
        </authorList>
    </citation>
    <scope>NUCLEOTIDE SEQUENCE</scope>
    <source>
        <strain evidence="3">1748</strain>
    </source>
</reference>
<evidence type="ECO:0000313" key="3">
    <source>
        <dbReference type="EMBL" id="MBO8413914.1"/>
    </source>
</evidence>
<sequence length="297" mass="34918">MPDLVLEQTKSVKKRVWEVDFIRGVLVLLMAFDHFFYDWQDIVPMFFFPSSSLPLREMVDFASWYWALDLRKITRYVLLALFFAISGICTNFSRSNLKRGLILVTLGLGVGCLTYLYTYLNHTVEFIANLGFPDIWIPCNLFICYGLSILFYDLVKYLYFRFFKDLRSFSYIILILALIFIGLGIAFGGAFSYTHNVVKYSPSQFLLYLFGVYRPSIFNLEYWPLFPYVGYVFFGAYIGMRFYPDKKSLIFKDESSKVLKRTRLVTFFGRHSLWFYLLHQLVLLPVVLFVAYLLSLA</sequence>
<reference evidence="3" key="1">
    <citation type="submission" date="2020-10" db="EMBL/GenBank/DDBJ databases">
        <authorList>
            <person name="Gilroy R."/>
        </authorList>
    </citation>
    <scope>NUCLEOTIDE SEQUENCE</scope>
    <source>
        <strain evidence="3">1748</strain>
    </source>
</reference>
<dbReference type="InterPro" id="IPR012429">
    <property type="entry name" value="HGSNAT_cat"/>
</dbReference>
<feature type="transmembrane region" description="Helical" evidence="1">
    <location>
        <begin position="135"/>
        <end position="159"/>
    </location>
</feature>
<comment type="caution">
    <text evidence="3">The sequence shown here is derived from an EMBL/GenBank/DDBJ whole genome shotgun (WGS) entry which is preliminary data.</text>
</comment>
<feature type="transmembrane region" description="Helical" evidence="1">
    <location>
        <begin position="100"/>
        <end position="120"/>
    </location>
</feature>